<evidence type="ECO:0008006" key="3">
    <source>
        <dbReference type="Google" id="ProtNLM"/>
    </source>
</evidence>
<organism evidence="1 2">
    <name type="scientific">Kineococcus gynurae</name>
    <dbReference type="NCBI Taxonomy" id="452979"/>
    <lineage>
        <taxon>Bacteria</taxon>
        <taxon>Bacillati</taxon>
        <taxon>Actinomycetota</taxon>
        <taxon>Actinomycetes</taxon>
        <taxon>Kineosporiales</taxon>
        <taxon>Kineosporiaceae</taxon>
        <taxon>Kineococcus</taxon>
    </lineage>
</organism>
<keyword evidence="2" id="KW-1185">Reference proteome</keyword>
<dbReference type="RefSeq" id="WP_380136769.1">
    <property type="nucleotide sequence ID" value="NZ_JBHLUI010000008.1"/>
</dbReference>
<dbReference type="EMBL" id="JBHMDM010000007">
    <property type="protein sequence ID" value="MFB9378568.1"/>
    <property type="molecule type" value="Genomic_DNA"/>
</dbReference>
<sequence>MAAVMRERAVPCVRCRKGESWTLDRVCRGCADVSDRQVADDSAPYAVLELDDRGRRLHPLPLAETTPGQPDWLDEVLAALAEDQLAVA</sequence>
<evidence type="ECO:0000313" key="1">
    <source>
        <dbReference type="EMBL" id="MFB9378568.1"/>
    </source>
</evidence>
<evidence type="ECO:0000313" key="2">
    <source>
        <dbReference type="Proteomes" id="UP001589748"/>
    </source>
</evidence>
<dbReference type="Proteomes" id="UP001589748">
    <property type="component" value="Unassembled WGS sequence"/>
</dbReference>
<reference evidence="1 2" key="1">
    <citation type="submission" date="2024-09" db="EMBL/GenBank/DDBJ databases">
        <authorList>
            <person name="Sun Q."/>
            <person name="Mori K."/>
        </authorList>
    </citation>
    <scope>NUCLEOTIDE SEQUENCE [LARGE SCALE GENOMIC DNA]</scope>
    <source>
        <strain evidence="1 2">TISTR 1856</strain>
    </source>
</reference>
<accession>A0ABV5LWU8</accession>
<protein>
    <recommendedName>
        <fullName evidence="3">Threonine synthase</fullName>
    </recommendedName>
</protein>
<gene>
    <name evidence="1" type="ORF">ACFFVI_16520</name>
</gene>
<proteinExistence type="predicted"/>
<comment type="caution">
    <text evidence="1">The sequence shown here is derived from an EMBL/GenBank/DDBJ whole genome shotgun (WGS) entry which is preliminary data.</text>
</comment>
<name>A0ABV5LWU8_9ACTN</name>